<proteinExistence type="inferred from homology"/>
<feature type="compositionally biased region" description="Basic and acidic residues" evidence="6">
    <location>
        <begin position="45"/>
        <end position="59"/>
    </location>
</feature>
<sequence length="127" mass="14681">MRVTFAFLAAIALSTSWVATNADQTSISATTSTLAVESIRAAPGDHNEQRFLRSHRVSDNDDEEDSDDDEERFQQWKINDLAAGRTSTLFAKWKKAGRSEDYIYRKLRDRLPPSKFNDVMRWYRAYI</sequence>
<dbReference type="Proteomes" id="UP000198211">
    <property type="component" value="Unassembled WGS sequence"/>
</dbReference>
<evidence type="ECO:0000256" key="6">
    <source>
        <dbReference type="SAM" id="MobiDB-lite"/>
    </source>
</evidence>
<evidence type="ECO:0000256" key="3">
    <source>
        <dbReference type="ARBA" id="ARBA00022525"/>
    </source>
</evidence>
<protein>
    <recommendedName>
        <fullName evidence="5">RxLR effector protein</fullName>
    </recommendedName>
</protein>
<evidence type="ECO:0000256" key="4">
    <source>
        <dbReference type="ARBA" id="ARBA00022729"/>
    </source>
</evidence>
<dbReference type="InterPro" id="IPR031825">
    <property type="entry name" value="RXLR"/>
</dbReference>
<name>A0A225V3R7_9STRA</name>
<accession>A0A225V3R7</accession>
<feature type="region of interest" description="Disordered" evidence="6">
    <location>
        <begin position="45"/>
        <end position="71"/>
    </location>
</feature>
<dbReference type="GO" id="GO:0005576">
    <property type="term" value="C:extracellular region"/>
    <property type="evidence" value="ECO:0007669"/>
    <property type="project" value="UniProtKB-SubCell"/>
</dbReference>
<feature type="chain" id="PRO_5028518573" description="RxLR effector protein" evidence="5">
    <location>
        <begin position="23"/>
        <end position="127"/>
    </location>
</feature>
<feature type="compositionally biased region" description="Acidic residues" evidence="6">
    <location>
        <begin position="60"/>
        <end position="71"/>
    </location>
</feature>
<keyword evidence="3 5" id="KW-0964">Secreted</keyword>
<dbReference type="EMBL" id="NBNE01007502">
    <property type="protein sequence ID" value="OWZ00576.1"/>
    <property type="molecule type" value="Genomic_DNA"/>
</dbReference>
<comment type="similarity">
    <text evidence="2 5">Belongs to the RxLR effector family.</text>
</comment>
<gene>
    <name evidence="7" type="ORF">PHMEG_00028200</name>
</gene>
<evidence type="ECO:0000313" key="7">
    <source>
        <dbReference type="EMBL" id="OWZ00576.1"/>
    </source>
</evidence>
<evidence type="ECO:0000313" key="8">
    <source>
        <dbReference type="Proteomes" id="UP000198211"/>
    </source>
</evidence>
<evidence type="ECO:0000256" key="1">
    <source>
        <dbReference type="ARBA" id="ARBA00004613"/>
    </source>
</evidence>
<feature type="signal peptide" evidence="5">
    <location>
        <begin position="1"/>
        <end position="22"/>
    </location>
</feature>
<comment type="caution">
    <text evidence="7">The sequence shown here is derived from an EMBL/GenBank/DDBJ whole genome shotgun (WGS) entry which is preliminary data.</text>
</comment>
<evidence type="ECO:0000256" key="2">
    <source>
        <dbReference type="ARBA" id="ARBA00010400"/>
    </source>
</evidence>
<comment type="domain">
    <text evidence="5">The RxLR-dEER motif acts to carry the protein into the host cell cytoplasm through binding to cell surface phosphatidylinositol-3-phosphate.</text>
</comment>
<reference evidence="8" key="1">
    <citation type="submission" date="2017-03" db="EMBL/GenBank/DDBJ databases">
        <title>Phytopthora megakarya and P. palmivora, two closely related causual agents of cacao black pod achieved similar genome size and gene model numbers by different mechanisms.</title>
        <authorList>
            <person name="Ali S."/>
            <person name="Shao J."/>
            <person name="Larry D.J."/>
            <person name="Kronmiller B."/>
            <person name="Shen D."/>
            <person name="Strem M.D."/>
            <person name="Melnick R.L."/>
            <person name="Guiltinan M.J."/>
            <person name="Tyler B.M."/>
            <person name="Meinhardt L.W."/>
            <person name="Bailey B.A."/>
        </authorList>
    </citation>
    <scope>NUCLEOTIDE SEQUENCE [LARGE SCALE GENOMIC DNA]</scope>
    <source>
        <strain evidence="8">zdho120</strain>
    </source>
</reference>
<keyword evidence="8" id="KW-1185">Reference proteome</keyword>
<organism evidence="7 8">
    <name type="scientific">Phytophthora megakarya</name>
    <dbReference type="NCBI Taxonomy" id="4795"/>
    <lineage>
        <taxon>Eukaryota</taxon>
        <taxon>Sar</taxon>
        <taxon>Stramenopiles</taxon>
        <taxon>Oomycota</taxon>
        <taxon>Peronosporomycetes</taxon>
        <taxon>Peronosporales</taxon>
        <taxon>Peronosporaceae</taxon>
        <taxon>Phytophthora</taxon>
    </lineage>
</organism>
<comment type="function">
    <text evidence="5">Effector that suppresses plant defense responses during pathogen infection.</text>
</comment>
<dbReference type="Pfam" id="PF16810">
    <property type="entry name" value="RXLR"/>
    <property type="match status" value="1"/>
</dbReference>
<comment type="subcellular location">
    <subcellularLocation>
        <location evidence="1 5">Secreted</location>
    </subcellularLocation>
</comment>
<evidence type="ECO:0000256" key="5">
    <source>
        <dbReference type="RuleBase" id="RU367124"/>
    </source>
</evidence>
<dbReference type="AlphaFoldDB" id="A0A225V3R7"/>
<keyword evidence="4 5" id="KW-0732">Signal</keyword>